<evidence type="ECO:0000256" key="8">
    <source>
        <dbReference type="SAM" id="SignalP"/>
    </source>
</evidence>
<feature type="compositionally biased region" description="Basic and acidic residues" evidence="6">
    <location>
        <begin position="1377"/>
        <end position="1386"/>
    </location>
</feature>
<dbReference type="PANTHER" id="PTHR10877:SF194">
    <property type="entry name" value="LOCATION OF VULVA DEFECTIVE 1"/>
    <property type="match status" value="1"/>
</dbReference>
<dbReference type="GO" id="GO:0005262">
    <property type="term" value="F:calcium channel activity"/>
    <property type="evidence" value="ECO:0007669"/>
    <property type="project" value="TreeGrafter"/>
</dbReference>
<dbReference type="CTD" id="36338464"/>
<dbReference type="SMART" id="SM00303">
    <property type="entry name" value="GPS"/>
    <property type="match status" value="1"/>
</dbReference>
<evidence type="ECO:0000259" key="9">
    <source>
        <dbReference type="PROSITE" id="PS50095"/>
    </source>
</evidence>
<dbReference type="Proteomes" id="UP000019149">
    <property type="component" value="Unassembled WGS sequence"/>
</dbReference>
<feature type="signal peptide" evidence="8">
    <location>
        <begin position="1"/>
        <end position="16"/>
    </location>
</feature>
<protein>
    <submittedName>
        <fullName evidence="10">Polycystic kidney disease protein 1-like protein</fullName>
    </submittedName>
</protein>
<dbReference type="RefSeq" id="XP_024353492.1">
    <property type="nucleotide sequence ID" value="XM_024491998.1"/>
</dbReference>
<feature type="region of interest" description="Disordered" evidence="6">
    <location>
        <begin position="1365"/>
        <end position="1440"/>
    </location>
</feature>
<keyword evidence="8" id="KW-0732">Signal</keyword>
<dbReference type="SUPFAM" id="SSF49723">
    <property type="entry name" value="Lipase/lipooxygenase domain (PLAT/LH2 domain)"/>
    <property type="match status" value="1"/>
</dbReference>
<dbReference type="KEGG" id="egl:EGR_02749"/>
<sequence length="1955" mass="218925">MKLLLLTVVAVVATAAYPMHSYHIFMDCYDPICSMNGIYGFHCKNGICSYICSEAGCRQDGLVNRPSMDKSNIIFSGCKDLNCAVNGFYGYGCAGGACHYICSDSGCVDVRRGKLTPKCSSKPDQKKAEKNSKVEKENPKEVDTTNKQSVDNKEMDLKEQASTETKSDAVALVTTAAPDLREEEKEEKKTESTLPTEILTEAPAESKEASGKPNVPDDTISATATAENKVEESEVDKVNSATKTKGAEQSEEDDKSQPAKKSLRKKRLSRRVKRKVYFLRPETTMKMEENIIFRQNMSSMNRTVGAAGTARSPGHSAEERWWRPQRSLSKNGSAFDFYKFDVETCNTQCQWMAFTRLVTIGADLCMSACQEYASVPTSNVELKMGISPESRWESTGSLPSPFVNFASNTPLTQDIQLDAKYGDEKATNDFDCIETPNLHSGQQKVNKQHFTFATSIEPKYCGTAPHVNDNFRWCVDVPGNMDSMDERCFDNLTHSIEAASMRTGIVTQSVAAANKLKVKNTNALKMAVSTLSAVETTSSDMPYSAQLKLSTVIQNAIQNFHSALQTSSKEESVAIGAMVLSTFLDMLAGAQAQLNSPRHKNALTELSERGYDIDIKNSDPDGDTATEQYRSLAATNAQRNQESMSANLYRQLVTLQEEVTKSLSSLLASDEGIVSSTHLGKISLRKVPKSKADSWLSRFYNDASSSSITFTELGGLFNDTDDILIQAMVANGSLFGFADVAHNSVAAHSEVVGLTFYKNGEELSVKEMPGSVTVRIAMVSEFLLKSDGPISLLGRTPDGRPLKLPDPIVAVDETIIRQQLVMVGFEIGKEDVSFSFQIEPYDLVSKPQYLVVARFVVPPDLTKVEANWGLIWALVPPSPTTYDQQPITAEEREASFTFFINNVDFATYKKEALDMTEGQTIGDSMLKTLWVGFRQLSTEEMNLDWKALPMPYPFFDQINTTIKYRGFTTTCDFLEKNLMEWSTKGCVVDRRSTSRTTVCVCDHLTTFGAGWLVPPNRIDLNYVFKNIQFEKNATLYATEIIIAIIFLLLLIWARRMDNKDLQKLGVTPLAENNPADEYLYEVIVCTGMRRGAGTTSTVCIQVNGERGGTAPFTLRDPHRKVLQRGNVNRFLLAAASKSPFHGEKSGGMMNLDLHKHTEIFKPPKCVMRAATSTLHKAVNVLTATQNRLQRLQQRRERSSESTPITSTVEEVTSETSRTISNTETLTSTSTYDTAFCPRPASTRVMELPKPSCRLSDVQVEWEGGDIGWRLVALDSEICEDENHLFSSNDILILRKMNSQLKKEQELLKIKIEILLNSISEHTALVSMNEATLERLRVKAKSVQQGQETTTVGDMTSFSQQDYLSPKLPAILPGTGGRMEERRRSQSEPRVSYSVRNRFQTSSTTNSVTETETSTESESESVITTTRTVATTETATTSTARTTKTVQPLGELKFLRLWHDNAGKGDGASWYCDFVAIVDLQTKVKYNFIVEKWLAVEEGDGLVDRVIPVAGALDRLRLYYVFSHKVKSDASDKHLWASVFTRPAHSRFTRVERVACCLLALFLTMVSSCMFYKNEGPAVVDFEFAIGPFALTPYVAYTGAVTCLITFVPVTLVIMLFRNSKLRASHSALLRGVVEDHLDEELDYDTCEIVEGHAQPYLDRVLPHYSSLEGTKDNQPPPYSESPEPIEKKSKEKKLNIRKSEKFSLPWQTRILAWFLLIGAIAASVGFTTFYGISFGDAACKQWLSSLFVSFFMDLCLTQPVKVIFFAIFFAVICKSKADTSDFDFVEEDDALMNTLGRRYRLNFGEEYLHEEILRGKIESYVIRPPDQEALERARAYRQKQRQMYDILRELLFFFIFFTLLVIVSNGFRDPMAMRLRESLASLFFSGDDFEEINSVDRIWEWFESTLLPNLRASRWYNGAPPLGQRGFIGDRKNRIMGYATIRQVRIKEGKFPLFF</sequence>
<dbReference type="Pfam" id="PF01477">
    <property type="entry name" value="PLAT"/>
    <property type="match status" value="1"/>
</dbReference>
<feature type="compositionally biased region" description="Low complexity" evidence="6">
    <location>
        <begin position="1400"/>
        <end position="1411"/>
    </location>
</feature>
<dbReference type="GO" id="GO:0016020">
    <property type="term" value="C:membrane"/>
    <property type="evidence" value="ECO:0007669"/>
    <property type="project" value="UniProtKB-SubCell"/>
</dbReference>
<feature type="transmembrane region" description="Helical" evidence="7">
    <location>
        <begin position="1846"/>
        <end position="1867"/>
    </location>
</feature>
<evidence type="ECO:0000256" key="7">
    <source>
        <dbReference type="SAM" id="Phobius"/>
    </source>
</evidence>
<dbReference type="InterPro" id="IPR036392">
    <property type="entry name" value="PLAT/LH2_dom_sf"/>
</dbReference>
<dbReference type="Gene3D" id="2.60.220.50">
    <property type="match status" value="1"/>
</dbReference>
<organism evidence="10 11">
    <name type="scientific">Echinococcus granulosus</name>
    <name type="common">Hydatid tapeworm</name>
    <dbReference type="NCBI Taxonomy" id="6210"/>
    <lineage>
        <taxon>Eukaryota</taxon>
        <taxon>Metazoa</taxon>
        <taxon>Spiralia</taxon>
        <taxon>Lophotrochozoa</taxon>
        <taxon>Platyhelminthes</taxon>
        <taxon>Cestoda</taxon>
        <taxon>Eucestoda</taxon>
        <taxon>Cyclophyllidea</taxon>
        <taxon>Taeniidae</taxon>
        <taxon>Echinococcus</taxon>
        <taxon>Echinococcus granulosus group</taxon>
    </lineage>
</organism>
<dbReference type="PROSITE" id="PS50095">
    <property type="entry name" value="PLAT"/>
    <property type="match status" value="1"/>
</dbReference>
<dbReference type="Gene3D" id="2.60.60.20">
    <property type="entry name" value="PLAT/LH2 domain"/>
    <property type="match status" value="1"/>
</dbReference>
<evidence type="ECO:0000256" key="3">
    <source>
        <dbReference type="ARBA" id="ARBA00022989"/>
    </source>
</evidence>
<dbReference type="InterPro" id="IPR046338">
    <property type="entry name" value="GAIN_dom_sf"/>
</dbReference>
<dbReference type="STRING" id="6210.W6UMC7"/>
<evidence type="ECO:0000256" key="2">
    <source>
        <dbReference type="ARBA" id="ARBA00022692"/>
    </source>
</evidence>
<comment type="caution">
    <text evidence="10">The sequence shown here is derived from an EMBL/GenBank/DDBJ whole genome shotgun (WGS) entry which is preliminary data.</text>
</comment>
<feature type="chain" id="PRO_5004882897" evidence="8">
    <location>
        <begin position="17"/>
        <end position="1955"/>
    </location>
</feature>
<feature type="compositionally biased region" description="Low complexity" evidence="6">
    <location>
        <begin position="1419"/>
        <end position="1440"/>
    </location>
</feature>
<feature type="compositionally biased region" description="Basic and acidic residues" evidence="6">
    <location>
        <begin position="228"/>
        <end position="237"/>
    </location>
</feature>
<feature type="transmembrane region" description="Helical" evidence="7">
    <location>
        <begin position="1033"/>
        <end position="1053"/>
    </location>
</feature>
<feature type="domain" description="PLAT" evidence="9">
    <location>
        <begin position="1390"/>
        <end position="1507"/>
    </location>
</feature>
<keyword evidence="3 7" id="KW-1133">Transmembrane helix</keyword>
<keyword evidence="2 7" id="KW-0812">Transmembrane</keyword>
<feature type="transmembrane region" description="Helical" evidence="7">
    <location>
        <begin position="1553"/>
        <end position="1573"/>
    </location>
</feature>
<feature type="compositionally biased region" description="Low complexity" evidence="6">
    <location>
        <begin position="1200"/>
        <end position="1221"/>
    </location>
</feature>
<dbReference type="GO" id="GO:0050982">
    <property type="term" value="P:detection of mechanical stimulus"/>
    <property type="evidence" value="ECO:0007669"/>
    <property type="project" value="TreeGrafter"/>
</dbReference>
<gene>
    <name evidence="10" type="ORF">EGR_02749</name>
</gene>
<proteinExistence type="predicted"/>
<dbReference type="Pfam" id="PF01825">
    <property type="entry name" value="GPS"/>
    <property type="match status" value="1"/>
</dbReference>
<evidence type="ECO:0000256" key="6">
    <source>
        <dbReference type="SAM" id="MobiDB-lite"/>
    </source>
</evidence>
<name>W6UMC7_ECHGR</name>
<accession>W6UMC7</accession>
<feature type="region of interest" description="Disordered" evidence="6">
    <location>
        <begin position="1668"/>
        <end position="1691"/>
    </location>
</feature>
<evidence type="ECO:0000256" key="5">
    <source>
        <dbReference type="PROSITE-ProRule" id="PRU00152"/>
    </source>
</evidence>
<dbReference type="InterPro" id="IPR001024">
    <property type="entry name" value="PLAT/LH2_dom"/>
</dbReference>
<dbReference type="InterPro" id="IPR000203">
    <property type="entry name" value="GPS"/>
</dbReference>
<feature type="transmembrane region" description="Helical" evidence="7">
    <location>
        <begin position="1710"/>
        <end position="1734"/>
    </location>
</feature>
<dbReference type="InterPro" id="IPR051223">
    <property type="entry name" value="Polycystin"/>
</dbReference>
<feature type="compositionally biased region" description="Basic and acidic residues" evidence="6">
    <location>
        <begin position="121"/>
        <end position="167"/>
    </location>
</feature>
<feature type="region of interest" description="Disordered" evidence="6">
    <location>
        <begin position="1190"/>
        <end position="1221"/>
    </location>
</feature>
<dbReference type="GeneID" id="36338464"/>
<dbReference type="OrthoDB" id="10039908at2759"/>
<comment type="caution">
    <text evidence="5">Lacks conserved residue(s) required for the propagation of feature annotation.</text>
</comment>
<comment type="subcellular location">
    <subcellularLocation>
        <location evidence="1">Membrane</location>
    </subcellularLocation>
</comment>
<feature type="compositionally biased region" description="Basic and acidic residues" evidence="6">
    <location>
        <begin position="179"/>
        <end position="191"/>
    </location>
</feature>
<feature type="transmembrane region" description="Helical" evidence="7">
    <location>
        <begin position="1746"/>
        <end position="1772"/>
    </location>
</feature>
<keyword evidence="11" id="KW-1185">Reference proteome</keyword>
<evidence type="ECO:0000313" key="10">
    <source>
        <dbReference type="EMBL" id="EUB62296.1"/>
    </source>
</evidence>
<reference evidence="10 11" key="1">
    <citation type="journal article" date="2013" name="Nat. Genet.">
        <title>The genome of the hydatid tapeworm Echinococcus granulosus.</title>
        <authorList>
            <person name="Zheng H."/>
            <person name="Zhang W."/>
            <person name="Zhang L."/>
            <person name="Zhang Z."/>
            <person name="Li J."/>
            <person name="Lu G."/>
            <person name="Zhu Y."/>
            <person name="Wang Y."/>
            <person name="Huang Y."/>
            <person name="Liu J."/>
            <person name="Kang H."/>
            <person name="Chen J."/>
            <person name="Wang L."/>
            <person name="Chen A."/>
            <person name="Yu S."/>
            <person name="Gao Z."/>
            <person name="Jin L."/>
            <person name="Gu W."/>
            <person name="Wang Z."/>
            <person name="Zhao L."/>
            <person name="Shi B."/>
            <person name="Wen H."/>
            <person name="Lin R."/>
            <person name="Jones M.K."/>
            <person name="Brejova B."/>
            <person name="Vinar T."/>
            <person name="Zhao G."/>
            <person name="McManus D.P."/>
            <person name="Chen Z."/>
            <person name="Zhou Y."/>
            <person name="Wang S."/>
        </authorList>
    </citation>
    <scope>NUCLEOTIDE SEQUENCE [LARGE SCALE GENOMIC DNA]</scope>
</reference>
<keyword evidence="4 7" id="KW-0472">Membrane</keyword>
<feature type="transmembrane region" description="Helical" evidence="7">
    <location>
        <begin position="1593"/>
        <end position="1616"/>
    </location>
</feature>
<dbReference type="EMBL" id="APAU02000013">
    <property type="protein sequence ID" value="EUB62296.1"/>
    <property type="molecule type" value="Genomic_DNA"/>
</dbReference>
<evidence type="ECO:0000313" key="11">
    <source>
        <dbReference type="Proteomes" id="UP000019149"/>
    </source>
</evidence>
<dbReference type="Gene3D" id="2.40.180.10">
    <property type="entry name" value="Catalase core domain"/>
    <property type="match status" value="1"/>
</dbReference>
<evidence type="ECO:0000256" key="4">
    <source>
        <dbReference type="ARBA" id="ARBA00023136"/>
    </source>
</evidence>
<evidence type="ECO:0000256" key="1">
    <source>
        <dbReference type="ARBA" id="ARBA00004370"/>
    </source>
</evidence>
<dbReference type="PANTHER" id="PTHR10877">
    <property type="entry name" value="POLYCYSTIN FAMILY MEMBER"/>
    <property type="match status" value="1"/>
</dbReference>
<feature type="region of interest" description="Disordered" evidence="6">
    <location>
        <begin position="118"/>
        <end position="268"/>
    </location>
</feature>